<feature type="chain" id="PRO_5001462716" evidence="1">
    <location>
        <begin position="28"/>
        <end position="152"/>
    </location>
</feature>
<comment type="caution">
    <text evidence="3">The sequence shown here is derived from an EMBL/GenBank/DDBJ whole genome shotgun (WGS) entry which is preliminary data.</text>
</comment>
<organism evidence="3 4">
    <name type="scientific">Candidatus Accumulibacter appositus</name>
    <dbReference type="NCBI Taxonomy" id="1454003"/>
    <lineage>
        <taxon>Bacteria</taxon>
        <taxon>Pseudomonadati</taxon>
        <taxon>Pseudomonadota</taxon>
        <taxon>Betaproteobacteria</taxon>
        <taxon>Candidatus Accumulibacter</taxon>
    </lineage>
</organism>
<sequence length="152" mass="17458" precursor="true">MVLKRAAIRFFSIACFCMALIQSPALARDMVSIKGSIVNMRSGPSTRSEILWELKRGYPLQVLKRKGSWLQVRDFENDKGWVAKSLTNRKPHYIVKASVANMRSGPGTRYRIIGKSERYDLLRTRSAKADWVQVERSDGVKGWVAKRLLWGW</sequence>
<accession>A0A011P5C9</accession>
<dbReference type="InterPro" id="IPR052354">
    <property type="entry name" value="Cell_Wall_Dynamics_Protein"/>
</dbReference>
<evidence type="ECO:0000256" key="1">
    <source>
        <dbReference type="SAM" id="SignalP"/>
    </source>
</evidence>
<dbReference type="PANTHER" id="PTHR34408">
    <property type="entry name" value="FAMILY PROTEIN, PUTATIVE-RELATED"/>
    <property type="match status" value="1"/>
</dbReference>
<gene>
    <name evidence="3" type="ORF">AW10_00255</name>
</gene>
<proteinExistence type="predicted"/>
<dbReference type="SMART" id="SM00287">
    <property type="entry name" value="SH3b"/>
    <property type="match status" value="2"/>
</dbReference>
<dbReference type="PANTHER" id="PTHR34408:SF1">
    <property type="entry name" value="GLYCOSYL HYDROLASE FAMILY 19 DOMAIN-CONTAINING PROTEIN HI_1415"/>
    <property type="match status" value="1"/>
</dbReference>
<dbReference type="Proteomes" id="UP000021816">
    <property type="component" value="Unassembled WGS sequence"/>
</dbReference>
<dbReference type="PATRIC" id="fig|1454003.3.peg.262"/>
<reference evidence="3 4" key="1">
    <citation type="submission" date="2014-02" db="EMBL/GenBank/DDBJ databases">
        <title>Expanding our view of genomic diversity in Candidatus Accumulibacter clades.</title>
        <authorList>
            <person name="Skennerton C.T."/>
            <person name="Barr J.J."/>
            <person name="Slater F.R."/>
            <person name="Bond P.L."/>
            <person name="Tyson G.W."/>
        </authorList>
    </citation>
    <scope>NUCLEOTIDE SEQUENCE [LARGE SCALE GENOMIC DNA]</scope>
    <source>
        <strain evidence="4">BA-92</strain>
    </source>
</reference>
<dbReference type="EMBL" id="JEMX01000009">
    <property type="protein sequence ID" value="EXI82806.1"/>
    <property type="molecule type" value="Genomic_DNA"/>
</dbReference>
<dbReference type="AlphaFoldDB" id="A0A011P5C9"/>
<evidence type="ECO:0000313" key="3">
    <source>
        <dbReference type="EMBL" id="EXI82806.1"/>
    </source>
</evidence>
<name>A0A011P5C9_9PROT</name>
<dbReference type="Gene3D" id="2.30.30.40">
    <property type="entry name" value="SH3 Domains"/>
    <property type="match status" value="2"/>
</dbReference>
<dbReference type="InterPro" id="IPR003646">
    <property type="entry name" value="SH3-like_bac-type"/>
</dbReference>
<dbReference type="Pfam" id="PF06347">
    <property type="entry name" value="SH3_4"/>
    <property type="match status" value="2"/>
</dbReference>
<feature type="signal peptide" evidence="1">
    <location>
        <begin position="1"/>
        <end position="27"/>
    </location>
</feature>
<evidence type="ECO:0000313" key="4">
    <source>
        <dbReference type="Proteomes" id="UP000021816"/>
    </source>
</evidence>
<protein>
    <submittedName>
        <fullName evidence="3">SH3 domain-containing protein</fullName>
    </submittedName>
</protein>
<dbReference type="InterPro" id="IPR010466">
    <property type="entry name" value="DUF1058"/>
</dbReference>
<dbReference type="PROSITE" id="PS51781">
    <property type="entry name" value="SH3B"/>
    <property type="match status" value="1"/>
</dbReference>
<keyword evidence="1" id="KW-0732">Signal</keyword>
<feature type="domain" description="SH3b" evidence="2">
    <location>
        <begin position="90"/>
        <end position="152"/>
    </location>
</feature>
<evidence type="ECO:0000259" key="2">
    <source>
        <dbReference type="PROSITE" id="PS51781"/>
    </source>
</evidence>